<proteinExistence type="predicted"/>
<reference evidence="2 3" key="1">
    <citation type="journal article" date="2019" name="Int. J. Syst. Evol. Microbiol.">
        <title>The Global Catalogue of Microorganisms (GCM) 10K type strain sequencing project: providing services to taxonomists for standard genome sequencing and annotation.</title>
        <authorList>
            <consortium name="The Broad Institute Genomics Platform"/>
            <consortium name="The Broad Institute Genome Sequencing Center for Infectious Disease"/>
            <person name="Wu L."/>
            <person name="Ma J."/>
        </authorList>
    </citation>
    <scope>NUCLEOTIDE SEQUENCE [LARGE SCALE GENOMIC DNA]</scope>
    <source>
        <strain evidence="2 3">DT85</strain>
    </source>
</reference>
<evidence type="ECO:0000313" key="3">
    <source>
        <dbReference type="Proteomes" id="UP001596398"/>
    </source>
</evidence>
<organism evidence="2 3">
    <name type="scientific">Halosegnis marinus</name>
    <dbReference type="NCBI Taxonomy" id="3034023"/>
    <lineage>
        <taxon>Archaea</taxon>
        <taxon>Methanobacteriati</taxon>
        <taxon>Methanobacteriota</taxon>
        <taxon>Stenosarchaea group</taxon>
        <taxon>Halobacteria</taxon>
        <taxon>Halobacteriales</taxon>
        <taxon>Natronomonadaceae</taxon>
        <taxon>Halosegnis</taxon>
    </lineage>
</organism>
<name>A0ABD5ZJT3_9EURY</name>
<dbReference type="RefSeq" id="WP_276234770.1">
    <property type="nucleotide sequence ID" value="NZ_CP119802.1"/>
</dbReference>
<evidence type="ECO:0000313" key="2">
    <source>
        <dbReference type="EMBL" id="MFC7233774.1"/>
    </source>
</evidence>
<keyword evidence="3" id="KW-1185">Reference proteome</keyword>
<sequence>MSDDTDGHGGHGGDLRYPTLDTEDGVGADGTLDATVPLDGERAAAWLRDLADAVESHDLGVAGDSYRGIYGIGPREATLAFDPDADHRGELSVTVRFAARTMTVEDADTDPVGARGGRGFVPLAMLTGDRDPGEFRCYNWVAEPTPEPPGDEEARKGREEE</sequence>
<dbReference type="AlphaFoldDB" id="A0ABD5ZJT3"/>
<feature type="region of interest" description="Disordered" evidence="1">
    <location>
        <begin position="141"/>
        <end position="161"/>
    </location>
</feature>
<gene>
    <name evidence="2" type="ORF">ACFQJ4_00435</name>
</gene>
<feature type="compositionally biased region" description="Basic and acidic residues" evidence="1">
    <location>
        <begin position="152"/>
        <end position="161"/>
    </location>
</feature>
<comment type="caution">
    <text evidence="2">The sequence shown here is derived from an EMBL/GenBank/DDBJ whole genome shotgun (WGS) entry which is preliminary data.</text>
</comment>
<evidence type="ECO:0000256" key="1">
    <source>
        <dbReference type="SAM" id="MobiDB-lite"/>
    </source>
</evidence>
<accession>A0ABD5ZJT3</accession>
<feature type="compositionally biased region" description="Basic and acidic residues" evidence="1">
    <location>
        <begin position="1"/>
        <end position="14"/>
    </location>
</feature>
<feature type="region of interest" description="Disordered" evidence="1">
    <location>
        <begin position="1"/>
        <end position="27"/>
    </location>
</feature>
<dbReference type="EMBL" id="JBHTAP010000001">
    <property type="protein sequence ID" value="MFC7233774.1"/>
    <property type="molecule type" value="Genomic_DNA"/>
</dbReference>
<protein>
    <submittedName>
        <fullName evidence="2">Uncharacterized protein</fullName>
    </submittedName>
</protein>
<dbReference type="Proteomes" id="UP001596398">
    <property type="component" value="Unassembled WGS sequence"/>
</dbReference>
<dbReference type="GeneID" id="79265432"/>